<dbReference type="RefSeq" id="WP_179596787.1">
    <property type="nucleotide sequence ID" value="NZ_CP060201.1"/>
</dbReference>
<keyword evidence="2" id="KW-0808">Transferase</keyword>
<name>A0A7G8YQY8_9PSED</name>
<sequence>MANILISHFSTIVENGRFTPGCFFEGLAKSFQEGGHNVKHMISTSFIPKAWNGTNTMYKDVKRQRLIQDIKDFSPDLCIFGNNSVPEAVYEATDCPVIILLSDTAAFLNDKELIKNKSYGNRIHFYAPFKRDLHEIEAFFGKDAGKILHLLPATSVKAETILVDKNISFIGSNFQNDKRLEKLILDFPDRKRLLQILNILRHDTSSMDIFSEKEANFIESYLPISHFIHAFSARDRILTLSLMTEEGLSLYGATNWHETAQYFPDLAASFDQKKVYSLKHNQDIYNSSKICLSVSHSQASDGFPWRIMDIMASNGCLLSDRKRGIADFSKDYVDIPMYESPLEARELARRLLKDETLRKEIIEGSQICIAENGLWKHRFNEIEQQTGVKLTLPAPCAGTISYIFGEDYSSIQRRTLKTKSYLRRGLAKVGRHLARL</sequence>
<dbReference type="Proteomes" id="UP000515277">
    <property type="component" value="Chromosome"/>
</dbReference>
<dbReference type="AlphaFoldDB" id="A0A7G8YQY8"/>
<dbReference type="Pfam" id="PF13524">
    <property type="entry name" value="Glyco_trans_1_2"/>
    <property type="match status" value="1"/>
</dbReference>
<dbReference type="InterPro" id="IPR055259">
    <property type="entry name" value="YkvP/CgeB_Glyco_trans-like"/>
</dbReference>
<evidence type="ECO:0000313" key="2">
    <source>
        <dbReference type="EMBL" id="QNH78086.1"/>
    </source>
</evidence>
<dbReference type="EMBL" id="CP060201">
    <property type="protein sequence ID" value="QNH78086.1"/>
    <property type="molecule type" value="Genomic_DNA"/>
</dbReference>
<organism evidence="2 3">
    <name type="scientific">Pseudomonas protegens</name>
    <dbReference type="NCBI Taxonomy" id="380021"/>
    <lineage>
        <taxon>Bacteria</taxon>
        <taxon>Pseudomonadati</taxon>
        <taxon>Pseudomonadota</taxon>
        <taxon>Gammaproteobacteria</taxon>
        <taxon>Pseudomonadales</taxon>
        <taxon>Pseudomonadaceae</taxon>
        <taxon>Pseudomonas</taxon>
    </lineage>
</organism>
<accession>A0A7G8YQY8</accession>
<gene>
    <name evidence="2" type="ORF">GGI48_02510</name>
</gene>
<dbReference type="GO" id="GO:0016740">
    <property type="term" value="F:transferase activity"/>
    <property type="evidence" value="ECO:0007669"/>
    <property type="project" value="UniProtKB-KW"/>
</dbReference>
<evidence type="ECO:0000259" key="1">
    <source>
        <dbReference type="Pfam" id="PF13524"/>
    </source>
</evidence>
<feature type="domain" description="Spore protein YkvP/CgeB glycosyl transferase-like" evidence="1">
    <location>
        <begin position="248"/>
        <end position="383"/>
    </location>
</feature>
<evidence type="ECO:0000313" key="3">
    <source>
        <dbReference type="Proteomes" id="UP000515277"/>
    </source>
</evidence>
<protein>
    <submittedName>
        <fullName evidence="2">Glycosyltransferase family 1 protein</fullName>
    </submittedName>
</protein>
<proteinExistence type="predicted"/>
<reference evidence="3" key="1">
    <citation type="journal article" date="2020" name="Microbiol. Resour. Announc.">
        <title>Complete genome sequences of four natural Pseudomonas isolates that catabolize a wide range of aromatic compounds relevant to lignin valorization.</title>
        <authorList>
            <person name="Hatmaker E.A."/>
            <person name="Presley G."/>
            <person name="Cannon O."/>
            <person name="Guss A.M."/>
            <person name="Elkins J.G."/>
        </authorList>
    </citation>
    <scope>NUCLEOTIDE SEQUENCE [LARGE SCALE GENOMIC DNA]</scope>
    <source>
        <strain evidence="3">H1F5C</strain>
    </source>
</reference>